<dbReference type="Pfam" id="PF07992">
    <property type="entry name" value="Pyr_redox_2"/>
    <property type="match status" value="1"/>
</dbReference>
<comment type="cofactor">
    <cofactor evidence="6">
        <name>FAD</name>
        <dbReference type="ChEBI" id="CHEBI:57692"/>
    </cofactor>
    <text evidence="6">Binds 1 FAD per subunit.</text>
</comment>
<reference evidence="8" key="1">
    <citation type="submission" date="2020-09" db="EMBL/GenBank/DDBJ databases">
        <title>A novel bacterium of genus Paenibacillus, isolated from South China Sea.</title>
        <authorList>
            <person name="Huang H."/>
            <person name="Mo K."/>
            <person name="Hu Y."/>
        </authorList>
    </citation>
    <scope>NUCLEOTIDE SEQUENCE</scope>
    <source>
        <strain evidence="8">IB182496</strain>
    </source>
</reference>
<dbReference type="Gene3D" id="3.50.50.60">
    <property type="entry name" value="FAD/NAD(P)-binding domain"/>
    <property type="match status" value="2"/>
</dbReference>
<evidence type="ECO:0000256" key="1">
    <source>
        <dbReference type="ARBA" id="ARBA00011738"/>
    </source>
</evidence>
<dbReference type="HAMAP" id="MF_01685">
    <property type="entry name" value="FENR2"/>
    <property type="match status" value="1"/>
</dbReference>
<feature type="binding site" evidence="6">
    <location>
        <position position="88"/>
    </location>
    <ligand>
        <name>FAD</name>
        <dbReference type="ChEBI" id="CHEBI:57692"/>
    </ligand>
</feature>
<dbReference type="PRINTS" id="PR00469">
    <property type="entry name" value="PNDRDTASEII"/>
</dbReference>
<evidence type="ECO:0000256" key="4">
    <source>
        <dbReference type="ARBA" id="ARBA00022857"/>
    </source>
</evidence>
<keyword evidence="4 6" id="KW-0521">NADP</keyword>
<evidence type="ECO:0000313" key="9">
    <source>
        <dbReference type="Proteomes" id="UP000621560"/>
    </source>
</evidence>
<comment type="caution">
    <text evidence="8">The sequence shown here is derived from an EMBL/GenBank/DDBJ whole genome shotgun (WGS) entry which is preliminary data.</text>
</comment>
<evidence type="ECO:0000256" key="5">
    <source>
        <dbReference type="ARBA" id="ARBA00023002"/>
    </source>
</evidence>
<protein>
    <recommendedName>
        <fullName evidence="6">Ferredoxin--NADP reductase</fullName>
        <shortName evidence="6">FNR</shortName>
        <shortName evidence="6">Fd-NADP(+) reductase</shortName>
        <ecNumber evidence="6">1.18.1.2</ecNumber>
    </recommendedName>
</protein>
<evidence type="ECO:0000313" key="8">
    <source>
        <dbReference type="EMBL" id="MBD2844757.1"/>
    </source>
</evidence>
<accession>A0A927GRJ7</accession>
<proteinExistence type="inferred from homology"/>
<dbReference type="InterPro" id="IPR022890">
    <property type="entry name" value="Fd--NADP_Rdtase_type_2"/>
</dbReference>
<evidence type="ECO:0000256" key="3">
    <source>
        <dbReference type="ARBA" id="ARBA00022827"/>
    </source>
</evidence>
<dbReference type="InterPro" id="IPR036188">
    <property type="entry name" value="FAD/NAD-bd_sf"/>
</dbReference>
<dbReference type="PRINTS" id="PR00368">
    <property type="entry name" value="FADPNR"/>
</dbReference>
<feature type="binding site" evidence="6">
    <location>
        <position position="48"/>
    </location>
    <ligand>
        <name>FAD</name>
        <dbReference type="ChEBI" id="CHEBI:57692"/>
    </ligand>
</feature>
<dbReference type="Proteomes" id="UP000621560">
    <property type="component" value="Unassembled WGS sequence"/>
</dbReference>
<feature type="binding site" evidence="6">
    <location>
        <position position="325"/>
    </location>
    <ligand>
        <name>FAD</name>
        <dbReference type="ChEBI" id="CHEBI:57692"/>
    </ligand>
</feature>
<dbReference type="GO" id="GO:0050661">
    <property type="term" value="F:NADP binding"/>
    <property type="evidence" value="ECO:0007669"/>
    <property type="project" value="UniProtKB-UniRule"/>
</dbReference>
<sequence length="346" mass="38252">MPSDELYDMTIIGGGPAGMYAAFYGGMRDMKIKLVEAQNALGGFLHTYPEKMIWDVGGIPPIRCEKLIGWLSEQAVVFQPTVLFNQRIVHVDRLSDDTLELKTASGERHYTRTIVVAVGRGVTSLQKLEIEGANRYELTNLYYTVQNLSQFAGKRILISGGGNSAVDWANALSEVAERVTVVHRKPEFTAMERHVADMRAATKVRTPYQVEALHGERDLIHAVTIRNVEDGSTELHDVDAVVVNHGYSRDTGILKSWGFELGEWGLNVSERAETNIPGIFAAGDCAAYGSKVRLIAGAFTDAVLAVNSAKRYLDPEAPPSAYVSSHNDRFKSRNRVLTQVKNQNER</sequence>
<evidence type="ECO:0000259" key="7">
    <source>
        <dbReference type="Pfam" id="PF07992"/>
    </source>
</evidence>
<comment type="caution">
    <text evidence="6">Lacks conserved residue(s) required for the propagation of feature annotation.</text>
</comment>
<comment type="similarity">
    <text evidence="6">Belongs to the ferredoxin--NADP reductase type 2 family.</text>
</comment>
<dbReference type="GO" id="GO:0050660">
    <property type="term" value="F:flavin adenine dinucleotide binding"/>
    <property type="evidence" value="ECO:0007669"/>
    <property type="project" value="UniProtKB-UniRule"/>
</dbReference>
<keyword evidence="5 6" id="KW-0560">Oxidoreductase</keyword>
<dbReference type="EC" id="1.18.1.2" evidence="6"/>
<comment type="catalytic activity">
    <reaction evidence="6">
        <text>2 reduced [2Fe-2S]-[ferredoxin] + NADP(+) + H(+) = 2 oxidized [2Fe-2S]-[ferredoxin] + NADPH</text>
        <dbReference type="Rhea" id="RHEA:20125"/>
        <dbReference type="Rhea" id="RHEA-COMP:10000"/>
        <dbReference type="Rhea" id="RHEA-COMP:10001"/>
        <dbReference type="ChEBI" id="CHEBI:15378"/>
        <dbReference type="ChEBI" id="CHEBI:33737"/>
        <dbReference type="ChEBI" id="CHEBI:33738"/>
        <dbReference type="ChEBI" id="CHEBI:57783"/>
        <dbReference type="ChEBI" id="CHEBI:58349"/>
        <dbReference type="EC" id="1.18.1.2"/>
    </reaction>
</comment>
<dbReference type="GO" id="GO:0004324">
    <property type="term" value="F:ferredoxin-NADP+ reductase activity"/>
    <property type="evidence" value="ECO:0007669"/>
    <property type="project" value="UniProtKB-UniRule"/>
</dbReference>
<dbReference type="AlphaFoldDB" id="A0A927GRJ7"/>
<evidence type="ECO:0000256" key="6">
    <source>
        <dbReference type="HAMAP-Rule" id="MF_01685"/>
    </source>
</evidence>
<dbReference type="InterPro" id="IPR050097">
    <property type="entry name" value="Ferredoxin-NADP_redctase_2"/>
</dbReference>
<keyword evidence="3 6" id="KW-0274">FAD</keyword>
<dbReference type="RefSeq" id="WP_190915717.1">
    <property type="nucleotide sequence ID" value="NZ_JACXIZ010000012.1"/>
</dbReference>
<dbReference type="PANTHER" id="PTHR48105">
    <property type="entry name" value="THIOREDOXIN REDUCTASE 1-RELATED-RELATED"/>
    <property type="match status" value="1"/>
</dbReference>
<comment type="subunit">
    <text evidence="1 6">Homodimer.</text>
</comment>
<gene>
    <name evidence="8" type="ORF">IDH44_06105</name>
</gene>
<keyword evidence="2 6" id="KW-0285">Flavoprotein</keyword>
<name>A0A927GRJ7_9BACL</name>
<dbReference type="InterPro" id="IPR023753">
    <property type="entry name" value="FAD/NAD-binding_dom"/>
</dbReference>
<feature type="binding site" evidence="6">
    <location>
        <position position="284"/>
    </location>
    <ligand>
        <name>FAD</name>
        <dbReference type="ChEBI" id="CHEBI:57692"/>
    </ligand>
</feature>
<dbReference type="EMBL" id="JACXIZ010000012">
    <property type="protein sequence ID" value="MBD2844757.1"/>
    <property type="molecule type" value="Genomic_DNA"/>
</dbReference>
<feature type="domain" description="FAD/NAD(P)-binding" evidence="7">
    <location>
        <begin position="7"/>
        <end position="296"/>
    </location>
</feature>
<feature type="binding site" evidence="6">
    <location>
        <position position="36"/>
    </location>
    <ligand>
        <name>FAD</name>
        <dbReference type="ChEBI" id="CHEBI:57692"/>
    </ligand>
</feature>
<evidence type="ECO:0000256" key="2">
    <source>
        <dbReference type="ARBA" id="ARBA00022630"/>
    </source>
</evidence>
<dbReference type="SUPFAM" id="SSF51905">
    <property type="entry name" value="FAD/NAD(P)-binding domain"/>
    <property type="match status" value="1"/>
</dbReference>
<organism evidence="8 9">
    <name type="scientific">Paenibacillus sabuli</name>
    <dbReference type="NCBI Taxonomy" id="2772509"/>
    <lineage>
        <taxon>Bacteria</taxon>
        <taxon>Bacillati</taxon>
        <taxon>Bacillota</taxon>
        <taxon>Bacilli</taxon>
        <taxon>Bacillales</taxon>
        <taxon>Paenibacillaceae</taxon>
        <taxon>Paenibacillus</taxon>
    </lineage>
</organism>
<keyword evidence="9" id="KW-1185">Reference proteome</keyword>